<sequence>MEIKDFWHLIERSRTAADDTDGRTEWLVERLVERSIQDVVDFNGHRHRLDLDAFQWPLWAATCVITGGYSDASFDCFREWLIGLGRETYERVVADPDALADVPEVRELAARKEKRMKVSLPEWEDLVFVPVRAYAEITGEDEDEAEAALDLDGLAAEPPGEGWDLSDMEENARRLPRMCALFGWTS</sequence>
<dbReference type="RefSeq" id="WP_344858309.1">
    <property type="nucleotide sequence ID" value="NZ_BAAAUT010000014.1"/>
</dbReference>
<evidence type="ECO:0000259" key="1">
    <source>
        <dbReference type="Pfam" id="PF14024"/>
    </source>
</evidence>
<protein>
    <recommendedName>
        <fullName evidence="1">DUF4240 domain-containing protein</fullName>
    </recommendedName>
</protein>
<proteinExistence type="predicted"/>
<dbReference type="InterPro" id="IPR025334">
    <property type="entry name" value="DUF4240"/>
</dbReference>
<evidence type="ECO:0000313" key="2">
    <source>
        <dbReference type="EMBL" id="GAA3130324.1"/>
    </source>
</evidence>
<name>A0ABP6MYH1_9ACTN</name>
<reference evidence="3" key="1">
    <citation type="journal article" date="2019" name="Int. J. Syst. Evol. Microbiol.">
        <title>The Global Catalogue of Microorganisms (GCM) 10K type strain sequencing project: providing services to taxonomists for standard genome sequencing and annotation.</title>
        <authorList>
            <consortium name="The Broad Institute Genomics Platform"/>
            <consortium name="The Broad Institute Genome Sequencing Center for Infectious Disease"/>
            <person name="Wu L."/>
            <person name="Ma J."/>
        </authorList>
    </citation>
    <scope>NUCLEOTIDE SEQUENCE [LARGE SCALE GENOMIC DNA]</scope>
    <source>
        <strain evidence="3">JCM 9373</strain>
    </source>
</reference>
<feature type="domain" description="DUF4240" evidence="1">
    <location>
        <begin position="1"/>
        <end position="135"/>
    </location>
</feature>
<accession>A0ABP6MYH1</accession>
<keyword evidence="3" id="KW-1185">Reference proteome</keyword>
<dbReference type="EMBL" id="BAAAUT010000014">
    <property type="protein sequence ID" value="GAA3130324.1"/>
    <property type="molecule type" value="Genomic_DNA"/>
</dbReference>
<organism evidence="2 3">
    <name type="scientific">Planomonospora alba</name>
    <dbReference type="NCBI Taxonomy" id="161354"/>
    <lineage>
        <taxon>Bacteria</taxon>
        <taxon>Bacillati</taxon>
        <taxon>Actinomycetota</taxon>
        <taxon>Actinomycetes</taxon>
        <taxon>Streptosporangiales</taxon>
        <taxon>Streptosporangiaceae</taxon>
        <taxon>Planomonospora</taxon>
    </lineage>
</organism>
<gene>
    <name evidence="2" type="ORF">GCM10010466_21240</name>
</gene>
<comment type="caution">
    <text evidence="2">The sequence shown here is derived from an EMBL/GenBank/DDBJ whole genome shotgun (WGS) entry which is preliminary data.</text>
</comment>
<dbReference type="Proteomes" id="UP001500320">
    <property type="component" value="Unassembled WGS sequence"/>
</dbReference>
<evidence type="ECO:0000313" key="3">
    <source>
        <dbReference type="Proteomes" id="UP001500320"/>
    </source>
</evidence>
<dbReference type="Pfam" id="PF14024">
    <property type="entry name" value="DUF4240"/>
    <property type="match status" value="1"/>
</dbReference>